<evidence type="ECO:0000313" key="2">
    <source>
        <dbReference type="EMBL" id="TEB22996.1"/>
    </source>
</evidence>
<feature type="region of interest" description="Disordered" evidence="1">
    <location>
        <begin position="74"/>
        <end position="99"/>
    </location>
</feature>
<dbReference type="Proteomes" id="UP000298030">
    <property type="component" value="Unassembled WGS sequence"/>
</dbReference>
<accession>A0A4Y7SMB2</accession>
<dbReference type="AlphaFoldDB" id="A0A4Y7SMB2"/>
<name>A0A4Y7SMB2_COPMI</name>
<sequence length="99" mass="10985">MNHILLVHPHSPRAPRGLATIYGTSCPLTAPCSSSWSSGRRIPPPALQESRAAPPKAVAWRTPRTRGELRNEYNDNKMKETPSRTDDRAKIQARTAVKT</sequence>
<comment type="caution">
    <text evidence="2">The sequence shown here is derived from an EMBL/GenBank/DDBJ whole genome shotgun (WGS) entry which is preliminary data.</text>
</comment>
<evidence type="ECO:0000256" key="1">
    <source>
        <dbReference type="SAM" id="MobiDB-lite"/>
    </source>
</evidence>
<reference evidence="2 3" key="1">
    <citation type="journal article" date="2019" name="Nat. Ecol. Evol.">
        <title>Megaphylogeny resolves global patterns of mushroom evolution.</title>
        <authorList>
            <person name="Varga T."/>
            <person name="Krizsan K."/>
            <person name="Foldi C."/>
            <person name="Dima B."/>
            <person name="Sanchez-Garcia M."/>
            <person name="Sanchez-Ramirez S."/>
            <person name="Szollosi G.J."/>
            <person name="Szarkandi J.G."/>
            <person name="Papp V."/>
            <person name="Albert L."/>
            <person name="Andreopoulos W."/>
            <person name="Angelini C."/>
            <person name="Antonin V."/>
            <person name="Barry K.W."/>
            <person name="Bougher N.L."/>
            <person name="Buchanan P."/>
            <person name="Buyck B."/>
            <person name="Bense V."/>
            <person name="Catcheside P."/>
            <person name="Chovatia M."/>
            <person name="Cooper J."/>
            <person name="Damon W."/>
            <person name="Desjardin D."/>
            <person name="Finy P."/>
            <person name="Geml J."/>
            <person name="Haridas S."/>
            <person name="Hughes K."/>
            <person name="Justo A."/>
            <person name="Karasinski D."/>
            <person name="Kautmanova I."/>
            <person name="Kiss B."/>
            <person name="Kocsube S."/>
            <person name="Kotiranta H."/>
            <person name="LaButti K.M."/>
            <person name="Lechner B.E."/>
            <person name="Liimatainen K."/>
            <person name="Lipzen A."/>
            <person name="Lukacs Z."/>
            <person name="Mihaltcheva S."/>
            <person name="Morgado L.N."/>
            <person name="Niskanen T."/>
            <person name="Noordeloos M.E."/>
            <person name="Ohm R.A."/>
            <person name="Ortiz-Santana B."/>
            <person name="Ovrebo C."/>
            <person name="Racz N."/>
            <person name="Riley R."/>
            <person name="Savchenko A."/>
            <person name="Shiryaev A."/>
            <person name="Soop K."/>
            <person name="Spirin V."/>
            <person name="Szebenyi C."/>
            <person name="Tomsovsky M."/>
            <person name="Tulloss R.E."/>
            <person name="Uehling J."/>
            <person name="Grigoriev I.V."/>
            <person name="Vagvolgyi C."/>
            <person name="Papp T."/>
            <person name="Martin F.M."/>
            <person name="Miettinen O."/>
            <person name="Hibbett D.S."/>
            <person name="Nagy L.G."/>
        </authorList>
    </citation>
    <scope>NUCLEOTIDE SEQUENCE [LARGE SCALE GENOMIC DNA]</scope>
    <source>
        <strain evidence="2 3">FP101781</strain>
    </source>
</reference>
<feature type="compositionally biased region" description="Basic and acidic residues" evidence="1">
    <location>
        <begin position="74"/>
        <end position="90"/>
    </location>
</feature>
<organism evidence="2 3">
    <name type="scientific">Coprinellus micaceus</name>
    <name type="common">Glistening ink-cap mushroom</name>
    <name type="synonym">Coprinus micaceus</name>
    <dbReference type="NCBI Taxonomy" id="71717"/>
    <lineage>
        <taxon>Eukaryota</taxon>
        <taxon>Fungi</taxon>
        <taxon>Dikarya</taxon>
        <taxon>Basidiomycota</taxon>
        <taxon>Agaricomycotina</taxon>
        <taxon>Agaricomycetes</taxon>
        <taxon>Agaricomycetidae</taxon>
        <taxon>Agaricales</taxon>
        <taxon>Agaricineae</taxon>
        <taxon>Psathyrellaceae</taxon>
        <taxon>Coprinellus</taxon>
    </lineage>
</organism>
<feature type="region of interest" description="Disordered" evidence="1">
    <location>
        <begin position="33"/>
        <end position="59"/>
    </location>
</feature>
<proteinExistence type="predicted"/>
<gene>
    <name evidence="2" type="ORF">FA13DRAFT_1462545</name>
</gene>
<protein>
    <submittedName>
        <fullName evidence="2">Uncharacterized protein</fullName>
    </submittedName>
</protein>
<evidence type="ECO:0000313" key="3">
    <source>
        <dbReference type="Proteomes" id="UP000298030"/>
    </source>
</evidence>
<dbReference type="EMBL" id="QPFP01000083">
    <property type="protein sequence ID" value="TEB22996.1"/>
    <property type="molecule type" value="Genomic_DNA"/>
</dbReference>
<keyword evidence="3" id="KW-1185">Reference proteome</keyword>